<feature type="transmembrane region" description="Helical" evidence="1">
    <location>
        <begin position="56"/>
        <end position="80"/>
    </location>
</feature>
<organism evidence="2 3">
    <name type="scientific">Corallincola platygyrae</name>
    <dbReference type="NCBI Taxonomy" id="1193278"/>
    <lineage>
        <taxon>Bacteria</taxon>
        <taxon>Pseudomonadati</taxon>
        <taxon>Pseudomonadota</taxon>
        <taxon>Gammaproteobacteria</taxon>
        <taxon>Alteromonadales</taxon>
        <taxon>Psychromonadaceae</taxon>
        <taxon>Corallincola</taxon>
    </lineage>
</organism>
<feature type="transmembrane region" description="Helical" evidence="1">
    <location>
        <begin position="175"/>
        <end position="195"/>
    </location>
</feature>
<accession>A0ABW4XNC3</accession>
<keyword evidence="1" id="KW-0472">Membrane</keyword>
<reference evidence="3" key="1">
    <citation type="journal article" date="2019" name="Int. J. Syst. Evol. Microbiol.">
        <title>The Global Catalogue of Microorganisms (GCM) 10K type strain sequencing project: providing services to taxonomists for standard genome sequencing and annotation.</title>
        <authorList>
            <consortium name="The Broad Institute Genomics Platform"/>
            <consortium name="The Broad Institute Genome Sequencing Center for Infectious Disease"/>
            <person name="Wu L."/>
            <person name="Ma J."/>
        </authorList>
    </citation>
    <scope>NUCLEOTIDE SEQUENCE [LARGE SCALE GENOMIC DNA]</scope>
    <source>
        <strain evidence="3">CGMCC 1.10992</strain>
    </source>
</reference>
<keyword evidence="1" id="KW-1133">Transmembrane helix</keyword>
<proteinExistence type="predicted"/>
<evidence type="ECO:0000313" key="2">
    <source>
        <dbReference type="EMBL" id="MFD2096344.1"/>
    </source>
</evidence>
<name>A0ABW4XNC3_9GAMM</name>
<dbReference type="Proteomes" id="UP001597380">
    <property type="component" value="Unassembled WGS sequence"/>
</dbReference>
<comment type="caution">
    <text evidence="2">The sequence shown here is derived from an EMBL/GenBank/DDBJ whole genome shotgun (WGS) entry which is preliminary data.</text>
</comment>
<sequence>MSTQKGIPSAKGHLIACHECDLLVELPHHKVGTRLTCPNCGYVLCDSRHEALTKTLAASLAALILFIPANFLPIMAIKIGEFGQSTTVLEGARLMWRGEYYWVAFMVLLTAFIVPLLELSLLASISILAKLRKGIRFVAMATKTYQKIRSWGMLEVYMFGILVSIVKLVDLADLVVNGGLYCFSGLLFCATYAAASFDPHEVWEIVDDVKND</sequence>
<keyword evidence="3" id="KW-1185">Reference proteome</keyword>
<keyword evidence="1" id="KW-0812">Transmembrane</keyword>
<dbReference type="InterPro" id="IPR007498">
    <property type="entry name" value="PqiA-like"/>
</dbReference>
<evidence type="ECO:0000256" key="1">
    <source>
        <dbReference type="SAM" id="Phobius"/>
    </source>
</evidence>
<protein>
    <submittedName>
        <fullName evidence="2">Paraquat-inducible protein A</fullName>
    </submittedName>
</protein>
<dbReference type="Pfam" id="PF04403">
    <property type="entry name" value="PqiA"/>
    <property type="match status" value="1"/>
</dbReference>
<dbReference type="RefSeq" id="WP_345339272.1">
    <property type="nucleotide sequence ID" value="NZ_BAABLI010000008.1"/>
</dbReference>
<evidence type="ECO:0000313" key="3">
    <source>
        <dbReference type="Proteomes" id="UP001597380"/>
    </source>
</evidence>
<dbReference type="EMBL" id="JBHUHT010000012">
    <property type="protein sequence ID" value="MFD2096344.1"/>
    <property type="molecule type" value="Genomic_DNA"/>
</dbReference>
<feature type="transmembrane region" description="Helical" evidence="1">
    <location>
        <begin position="150"/>
        <end position="169"/>
    </location>
</feature>
<feature type="transmembrane region" description="Helical" evidence="1">
    <location>
        <begin position="100"/>
        <end position="129"/>
    </location>
</feature>
<gene>
    <name evidence="2" type="ORF">ACFSJ3_10145</name>
</gene>